<keyword evidence="2" id="KW-1185">Reference proteome</keyword>
<name>E2C2G1_HARSA</name>
<sequence length="103" mass="11898">IFSDASLTGWGASCADQRIHGWWTKEDQSLHINALELKAAFYALKCFAAHLHNCNILLRIDNTTALSYINKFGSVQHPVLSDITRQIWQWCEERHIYLFASYI</sequence>
<dbReference type="AlphaFoldDB" id="E2C2G1"/>
<dbReference type="InterPro" id="IPR012337">
    <property type="entry name" value="RNaseH-like_sf"/>
</dbReference>
<dbReference type="InterPro" id="IPR052055">
    <property type="entry name" value="Hepadnavirus_pol/RT"/>
</dbReference>
<dbReference type="InParanoid" id="E2C2G1"/>
<organism evidence="2">
    <name type="scientific">Harpegnathos saltator</name>
    <name type="common">Jerdon's jumping ant</name>
    <dbReference type="NCBI Taxonomy" id="610380"/>
    <lineage>
        <taxon>Eukaryota</taxon>
        <taxon>Metazoa</taxon>
        <taxon>Ecdysozoa</taxon>
        <taxon>Arthropoda</taxon>
        <taxon>Hexapoda</taxon>
        <taxon>Insecta</taxon>
        <taxon>Pterygota</taxon>
        <taxon>Neoptera</taxon>
        <taxon>Endopterygota</taxon>
        <taxon>Hymenoptera</taxon>
        <taxon>Apocrita</taxon>
        <taxon>Aculeata</taxon>
        <taxon>Formicoidea</taxon>
        <taxon>Formicidae</taxon>
        <taxon>Ponerinae</taxon>
        <taxon>Ponerini</taxon>
        <taxon>Harpegnathos</taxon>
    </lineage>
</organism>
<proteinExistence type="predicted"/>
<evidence type="ECO:0000313" key="1">
    <source>
        <dbReference type="EMBL" id="EFN77869.1"/>
    </source>
</evidence>
<dbReference type="PANTHER" id="PTHR33050">
    <property type="entry name" value="REVERSE TRANSCRIPTASE DOMAIN-CONTAINING PROTEIN"/>
    <property type="match status" value="1"/>
</dbReference>
<protein>
    <recommendedName>
        <fullName evidence="3">RNase H type-1 domain-containing protein</fullName>
    </recommendedName>
</protein>
<dbReference type="Proteomes" id="UP000008237">
    <property type="component" value="Unassembled WGS sequence"/>
</dbReference>
<feature type="non-terminal residue" evidence="1">
    <location>
        <position position="103"/>
    </location>
</feature>
<evidence type="ECO:0008006" key="3">
    <source>
        <dbReference type="Google" id="ProtNLM"/>
    </source>
</evidence>
<dbReference type="OMA" id="CHIRIEL"/>
<dbReference type="SUPFAM" id="SSF53098">
    <property type="entry name" value="Ribonuclease H-like"/>
    <property type="match status" value="1"/>
</dbReference>
<dbReference type="CDD" id="cd09275">
    <property type="entry name" value="RNase_HI_RT_DIRS1"/>
    <property type="match status" value="1"/>
</dbReference>
<dbReference type="EMBL" id="GL452125">
    <property type="protein sequence ID" value="EFN77869.1"/>
    <property type="molecule type" value="Genomic_DNA"/>
</dbReference>
<reference evidence="1 2" key="1">
    <citation type="journal article" date="2010" name="Science">
        <title>Genomic comparison of the ants Camponotus floridanus and Harpegnathos saltator.</title>
        <authorList>
            <person name="Bonasio R."/>
            <person name="Zhang G."/>
            <person name="Ye C."/>
            <person name="Mutti N.S."/>
            <person name="Fang X."/>
            <person name="Qin N."/>
            <person name="Donahue G."/>
            <person name="Yang P."/>
            <person name="Li Q."/>
            <person name="Li C."/>
            <person name="Zhang P."/>
            <person name="Huang Z."/>
            <person name="Berger S.L."/>
            <person name="Reinberg D."/>
            <person name="Wang J."/>
            <person name="Liebig J."/>
        </authorList>
    </citation>
    <scope>NUCLEOTIDE SEQUENCE [LARGE SCALE GENOMIC DNA]</scope>
    <source>
        <strain evidence="1 2">R22 G/1</strain>
    </source>
</reference>
<gene>
    <name evidence="1" type="ORF">EAI_03230</name>
</gene>
<feature type="non-terminal residue" evidence="1">
    <location>
        <position position="1"/>
    </location>
</feature>
<evidence type="ECO:0000313" key="2">
    <source>
        <dbReference type="Proteomes" id="UP000008237"/>
    </source>
</evidence>
<dbReference type="PANTHER" id="PTHR33050:SF7">
    <property type="entry name" value="RIBONUCLEASE H"/>
    <property type="match status" value="1"/>
</dbReference>
<accession>E2C2G1</accession>
<dbReference type="STRING" id="610380.E2C2G1"/>